<dbReference type="Gene3D" id="3.30.450.20">
    <property type="entry name" value="PAS domain"/>
    <property type="match status" value="1"/>
</dbReference>
<dbReference type="InterPro" id="IPR035965">
    <property type="entry name" value="PAS-like_dom_sf"/>
</dbReference>
<dbReference type="PROSITE" id="PS51257">
    <property type="entry name" value="PROKAR_LIPOPROTEIN"/>
    <property type="match status" value="1"/>
</dbReference>
<dbReference type="PROSITE" id="PS50112">
    <property type="entry name" value="PAS"/>
    <property type="match status" value="1"/>
</dbReference>
<dbReference type="SMART" id="SM00052">
    <property type="entry name" value="EAL"/>
    <property type="match status" value="1"/>
</dbReference>
<dbReference type="InterPro" id="IPR013656">
    <property type="entry name" value="PAS_4"/>
</dbReference>
<dbReference type="PROSITE" id="PS50883">
    <property type="entry name" value="EAL"/>
    <property type="match status" value="1"/>
</dbReference>
<gene>
    <name evidence="3" type="ORF">RFN29_34310</name>
</gene>
<dbReference type="InterPro" id="IPR050706">
    <property type="entry name" value="Cyclic-di-GMP_PDE-like"/>
</dbReference>
<evidence type="ECO:0000259" key="1">
    <source>
        <dbReference type="PROSITE" id="PS50112"/>
    </source>
</evidence>
<dbReference type="InterPro" id="IPR035919">
    <property type="entry name" value="EAL_sf"/>
</dbReference>
<evidence type="ECO:0000259" key="2">
    <source>
        <dbReference type="PROSITE" id="PS50883"/>
    </source>
</evidence>
<dbReference type="Proteomes" id="UP001271249">
    <property type="component" value="Unassembled WGS sequence"/>
</dbReference>
<dbReference type="InterPro" id="IPR000014">
    <property type="entry name" value="PAS"/>
</dbReference>
<dbReference type="CDD" id="cd01948">
    <property type="entry name" value="EAL"/>
    <property type="match status" value="1"/>
</dbReference>
<proteinExistence type="predicted"/>
<evidence type="ECO:0000313" key="3">
    <source>
        <dbReference type="EMBL" id="MDX8496584.1"/>
    </source>
</evidence>
<dbReference type="SUPFAM" id="SSF55785">
    <property type="entry name" value="PYP-like sensor domain (PAS domain)"/>
    <property type="match status" value="1"/>
</dbReference>
<dbReference type="SUPFAM" id="SSF141868">
    <property type="entry name" value="EAL domain-like"/>
    <property type="match status" value="1"/>
</dbReference>
<feature type="domain" description="PAS" evidence="1">
    <location>
        <begin position="326"/>
        <end position="391"/>
    </location>
</feature>
<dbReference type="Gene3D" id="3.20.20.450">
    <property type="entry name" value="EAL domain"/>
    <property type="match status" value="1"/>
</dbReference>
<reference evidence="3 4" key="1">
    <citation type="submission" date="2023-08" db="EMBL/GenBank/DDBJ databases">
        <title>Implementing the SeqCode for naming new Mesorhizobium species isolated from Vachellia karroo root nodules.</title>
        <authorList>
            <person name="Van Lill M."/>
        </authorList>
    </citation>
    <scope>NUCLEOTIDE SEQUENCE [LARGE SCALE GENOMIC DNA]</scope>
    <source>
        <strain evidence="3 4">VK22B</strain>
    </source>
</reference>
<name>A0ABU4ZF16_9HYPH</name>
<feature type="domain" description="EAL" evidence="2">
    <location>
        <begin position="46"/>
        <end position="296"/>
    </location>
</feature>
<keyword evidence="4" id="KW-1185">Reference proteome</keyword>
<dbReference type="NCBIfam" id="TIGR00229">
    <property type="entry name" value="sensory_box"/>
    <property type="match status" value="1"/>
</dbReference>
<evidence type="ECO:0000313" key="4">
    <source>
        <dbReference type="Proteomes" id="UP001271249"/>
    </source>
</evidence>
<dbReference type="PANTHER" id="PTHR33121">
    <property type="entry name" value="CYCLIC DI-GMP PHOSPHODIESTERASE PDEF"/>
    <property type="match status" value="1"/>
</dbReference>
<organism evidence="3 4">
    <name type="scientific">Mesorhizobium captivum</name>
    <dbReference type="NCBI Taxonomy" id="3072319"/>
    <lineage>
        <taxon>Bacteria</taxon>
        <taxon>Pseudomonadati</taxon>
        <taxon>Pseudomonadota</taxon>
        <taxon>Alphaproteobacteria</taxon>
        <taxon>Hyphomicrobiales</taxon>
        <taxon>Phyllobacteriaceae</taxon>
        <taxon>Mesorhizobium</taxon>
    </lineage>
</organism>
<dbReference type="EMBL" id="JAVIJC010000072">
    <property type="protein sequence ID" value="MDX8496584.1"/>
    <property type="molecule type" value="Genomic_DNA"/>
</dbReference>
<dbReference type="Pfam" id="PF00563">
    <property type="entry name" value="EAL"/>
    <property type="match status" value="1"/>
</dbReference>
<dbReference type="CDD" id="cd00130">
    <property type="entry name" value="PAS"/>
    <property type="match status" value="1"/>
</dbReference>
<dbReference type="Pfam" id="PF08448">
    <property type="entry name" value="PAS_4"/>
    <property type="match status" value="1"/>
</dbReference>
<comment type="caution">
    <text evidence="3">The sequence shown here is derived from an EMBL/GenBank/DDBJ whole genome shotgun (WGS) entry which is preliminary data.</text>
</comment>
<dbReference type="RefSeq" id="WP_320230234.1">
    <property type="nucleotide sequence ID" value="NZ_JAVIJC010000072.1"/>
</dbReference>
<accession>A0ABU4ZF16</accession>
<dbReference type="InterPro" id="IPR001633">
    <property type="entry name" value="EAL_dom"/>
</dbReference>
<protein>
    <submittedName>
        <fullName evidence="3">EAL domain-containing protein</fullName>
    </submittedName>
</protein>
<sequence length="458" mass="50198">MSARVKYKEVCFATKLMTRQSGGPNSGLLGCPVNRGNAMLTSRTVGKNVASELARALDRNEIVPYYQPIVNLQTRRIEGFELLARWQHPIRQNISPAEFIPAAEKLGLIGALTERLLRQACVDAANWPAHLQLSVNISPQQLHDSGLPKQISGILEQARFPFQRLTLEITESAVVDDIDLARLILGHLRSLGAHLALDDFGTGYSGLRHLQELPFDILKVDAIFVRTLCTKTESRKIIAAVMGLCQSLKLATIAEGIENDSQLEMLRCLGYGNGQGWLFGRPAPAAEAEALLKNEQSAVALNSVAQIAEQVALRLEAMPIQCLWQLKALYEGAPVGLAFLDRDLRYLAVNERLAEMQGLPTAAFLGRAVAEVFPEGFKNVEPRLRRALAGEIIKDIRTRHSSVAGRPARLLQSSYQPVRDPAGEVIGVSVAVVDVTHYEPVTASKTNGHFEPPAFPRS</sequence>
<dbReference type="PANTHER" id="PTHR33121:SF70">
    <property type="entry name" value="SIGNALING PROTEIN YKOW"/>
    <property type="match status" value="1"/>
</dbReference>